<sequence>MFHLIIFSTVISLIFISVISLPSYQVHPIELVNDEPEEISIVNLEDGDYVEKLIIQLTDCNLENKTHDSEELRTELESLYKESLAARGLSHWALDHLQALRVHRKEKCTPKV</sequence>
<evidence type="ECO:0000313" key="3">
    <source>
        <dbReference type="Proteomes" id="UP000786811"/>
    </source>
</evidence>
<proteinExistence type="predicted"/>
<name>A0A8J2HHA9_COTCN</name>
<accession>A0A8J2HHA9</accession>
<feature type="signal peptide" evidence="1">
    <location>
        <begin position="1"/>
        <end position="20"/>
    </location>
</feature>
<organism evidence="2 3">
    <name type="scientific">Cotesia congregata</name>
    <name type="common">Parasitoid wasp</name>
    <name type="synonym">Apanteles congregatus</name>
    <dbReference type="NCBI Taxonomy" id="51543"/>
    <lineage>
        <taxon>Eukaryota</taxon>
        <taxon>Metazoa</taxon>
        <taxon>Ecdysozoa</taxon>
        <taxon>Arthropoda</taxon>
        <taxon>Hexapoda</taxon>
        <taxon>Insecta</taxon>
        <taxon>Pterygota</taxon>
        <taxon>Neoptera</taxon>
        <taxon>Endopterygota</taxon>
        <taxon>Hymenoptera</taxon>
        <taxon>Apocrita</taxon>
        <taxon>Ichneumonoidea</taxon>
        <taxon>Braconidae</taxon>
        <taxon>Microgastrinae</taxon>
        <taxon>Cotesia</taxon>
    </lineage>
</organism>
<evidence type="ECO:0000256" key="1">
    <source>
        <dbReference type="SAM" id="SignalP"/>
    </source>
</evidence>
<dbReference type="EMBL" id="CAJNRD030001122">
    <property type="protein sequence ID" value="CAG5100990.1"/>
    <property type="molecule type" value="Genomic_DNA"/>
</dbReference>
<gene>
    <name evidence="2" type="ORF">HICCMSTLAB_LOCUS10063</name>
</gene>
<keyword evidence="3" id="KW-1185">Reference proteome</keyword>
<evidence type="ECO:0000313" key="2">
    <source>
        <dbReference type="EMBL" id="CAG5100990.1"/>
    </source>
</evidence>
<dbReference type="OrthoDB" id="10329969at2759"/>
<dbReference type="Proteomes" id="UP000786811">
    <property type="component" value="Unassembled WGS sequence"/>
</dbReference>
<protein>
    <submittedName>
        <fullName evidence="2">Uncharacterized protein</fullName>
    </submittedName>
</protein>
<keyword evidence="1" id="KW-0732">Signal</keyword>
<reference evidence="2" key="1">
    <citation type="submission" date="2021-04" db="EMBL/GenBank/DDBJ databases">
        <authorList>
            <person name="Chebbi M.A.C M."/>
        </authorList>
    </citation>
    <scope>NUCLEOTIDE SEQUENCE</scope>
</reference>
<dbReference type="AlphaFoldDB" id="A0A8J2HHA9"/>
<feature type="chain" id="PRO_5035231444" evidence="1">
    <location>
        <begin position="21"/>
        <end position="112"/>
    </location>
</feature>
<comment type="caution">
    <text evidence="2">The sequence shown here is derived from an EMBL/GenBank/DDBJ whole genome shotgun (WGS) entry which is preliminary data.</text>
</comment>